<comment type="caution">
    <text evidence="4">The sequence shown here is derived from an EMBL/GenBank/DDBJ whole genome shotgun (WGS) entry which is preliminary data.</text>
</comment>
<dbReference type="Proteomes" id="UP001515480">
    <property type="component" value="Unassembled WGS sequence"/>
</dbReference>
<keyword evidence="2" id="KW-0472">Membrane</keyword>
<feature type="transmembrane region" description="Helical" evidence="2">
    <location>
        <begin position="340"/>
        <end position="363"/>
    </location>
</feature>
<dbReference type="EMBL" id="JBGBPQ010000006">
    <property type="protein sequence ID" value="KAL1523300.1"/>
    <property type="molecule type" value="Genomic_DNA"/>
</dbReference>
<dbReference type="InterPro" id="IPR036734">
    <property type="entry name" value="Neur_chan_lig-bd_sf"/>
</dbReference>
<accession>A0AB34JRF0</accession>
<evidence type="ECO:0008006" key="6">
    <source>
        <dbReference type="Google" id="ProtNLM"/>
    </source>
</evidence>
<keyword evidence="5" id="KW-1185">Reference proteome</keyword>
<dbReference type="AlphaFoldDB" id="A0AB34JRF0"/>
<organism evidence="4 5">
    <name type="scientific">Prymnesium parvum</name>
    <name type="common">Toxic golden alga</name>
    <dbReference type="NCBI Taxonomy" id="97485"/>
    <lineage>
        <taxon>Eukaryota</taxon>
        <taxon>Haptista</taxon>
        <taxon>Haptophyta</taxon>
        <taxon>Prymnesiophyceae</taxon>
        <taxon>Prymnesiales</taxon>
        <taxon>Prymnesiaceae</taxon>
        <taxon>Prymnesium</taxon>
    </lineage>
</organism>
<sequence length="535" mass="59466">MAVAPLLHALAAMAATQRVAPSDTVSMHNASPAAEGLSSVGKGRSLQSCSSEPDEIADVKLFTPYISEYPPIGFAGTQAIDVYVNVILLRIESVSPQDREFKARMQIDMYWDSGTCSYNLRNSDICETRYGTFYFMTARSTKNPDAETTNAQQTSQGLFTPNFPNFCVTGDFLDVSFIFQKNFNPKNYPFEVYDLKIQFDAFASTSIVRLHVLKEPPSDQFHESLPHGWYSDQGFQCASGNVTRRNYNRGGALTGLDYSSISCSAIVYANAVEWWMSAFMFWLVSILTNFVSGLGVFSSAPSADRLQEMLQHRGTFASGAVLAYVFVVPAQPRNLPGLELATSTFVFYFGLVVLTVSALFSFFMKSLVNRQLRERTPLMRWYHYITHHEGMQGLVERAEEMKKSRRAAKRGVSNSAAQDKGATTVADIELVNQAESRPSKAYPEGSEVSGASYSRTTAREGELPRTSQAQESDEHYRLRIAINWQRLAMLDVFVWCLVHLTCLLGTFIVLIMAAIQYSDEKSQFSQGPSVSAGSP</sequence>
<protein>
    <recommendedName>
        <fullName evidence="6">Transmembrane 9 superfamily member</fullName>
    </recommendedName>
</protein>
<feature type="transmembrane region" description="Helical" evidence="2">
    <location>
        <begin position="310"/>
        <end position="328"/>
    </location>
</feature>
<gene>
    <name evidence="4" type="ORF">AB1Y20_018247</name>
</gene>
<evidence type="ECO:0000313" key="4">
    <source>
        <dbReference type="EMBL" id="KAL1523300.1"/>
    </source>
</evidence>
<feature type="region of interest" description="Disordered" evidence="1">
    <location>
        <begin position="436"/>
        <end position="470"/>
    </location>
</feature>
<feature type="chain" id="PRO_5044271523" description="Transmembrane 9 superfamily member" evidence="3">
    <location>
        <begin position="22"/>
        <end position="535"/>
    </location>
</feature>
<evidence type="ECO:0000256" key="3">
    <source>
        <dbReference type="SAM" id="SignalP"/>
    </source>
</evidence>
<dbReference type="Gene3D" id="2.70.170.10">
    <property type="entry name" value="Neurotransmitter-gated ion-channel ligand-binding domain"/>
    <property type="match status" value="1"/>
</dbReference>
<keyword evidence="2" id="KW-1133">Transmembrane helix</keyword>
<dbReference type="GO" id="GO:0016020">
    <property type="term" value="C:membrane"/>
    <property type="evidence" value="ECO:0007669"/>
    <property type="project" value="InterPro"/>
</dbReference>
<feature type="region of interest" description="Disordered" evidence="1">
    <location>
        <begin position="24"/>
        <end position="51"/>
    </location>
</feature>
<dbReference type="GO" id="GO:0005230">
    <property type="term" value="F:extracellular ligand-gated monoatomic ion channel activity"/>
    <property type="evidence" value="ECO:0007669"/>
    <property type="project" value="InterPro"/>
</dbReference>
<keyword evidence="2" id="KW-0812">Transmembrane</keyword>
<reference evidence="4 5" key="1">
    <citation type="journal article" date="2024" name="Science">
        <title>Giant polyketide synthase enzymes in the biosynthesis of giant marine polyether toxins.</title>
        <authorList>
            <person name="Fallon T.R."/>
            <person name="Shende V.V."/>
            <person name="Wierzbicki I.H."/>
            <person name="Pendleton A.L."/>
            <person name="Watervoot N.F."/>
            <person name="Auber R.P."/>
            <person name="Gonzalez D.J."/>
            <person name="Wisecaver J.H."/>
            <person name="Moore B.S."/>
        </authorList>
    </citation>
    <scope>NUCLEOTIDE SEQUENCE [LARGE SCALE GENOMIC DNA]</scope>
    <source>
        <strain evidence="4 5">12B1</strain>
    </source>
</reference>
<feature type="transmembrane region" description="Helical" evidence="2">
    <location>
        <begin position="274"/>
        <end position="298"/>
    </location>
</feature>
<evidence type="ECO:0000256" key="2">
    <source>
        <dbReference type="SAM" id="Phobius"/>
    </source>
</evidence>
<evidence type="ECO:0000313" key="5">
    <source>
        <dbReference type="Proteomes" id="UP001515480"/>
    </source>
</evidence>
<name>A0AB34JRF0_PRYPA</name>
<proteinExistence type="predicted"/>
<keyword evidence="3" id="KW-0732">Signal</keyword>
<feature type="transmembrane region" description="Helical" evidence="2">
    <location>
        <begin position="492"/>
        <end position="515"/>
    </location>
</feature>
<feature type="signal peptide" evidence="3">
    <location>
        <begin position="1"/>
        <end position="21"/>
    </location>
</feature>
<evidence type="ECO:0000256" key="1">
    <source>
        <dbReference type="SAM" id="MobiDB-lite"/>
    </source>
</evidence>